<dbReference type="AlphaFoldDB" id="W1Y9J0"/>
<keyword evidence="1" id="KW-1133">Transmembrane helix</keyword>
<feature type="non-terminal residue" evidence="2">
    <location>
        <position position="64"/>
    </location>
</feature>
<keyword evidence="1" id="KW-0812">Transmembrane</keyword>
<organism evidence="2">
    <name type="scientific">human gut metagenome</name>
    <dbReference type="NCBI Taxonomy" id="408170"/>
    <lineage>
        <taxon>unclassified sequences</taxon>
        <taxon>metagenomes</taxon>
        <taxon>organismal metagenomes</taxon>
    </lineage>
</organism>
<evidence type="ECO:0000256" key="1">
    <source>
        <dbReference type="SAM" id="Phobius"/>
    </source>
</evidence>
<gene>
    <name evidence="2" type="ORF">Q604_UNBC08019G0001</name>
</gene>
<name>W1Y9J0_9ZZZZ</name>
<sequence>MRNKVRRIPNKRVTKNAKIFGGVLLGAMTIVILGLGVRLFIIAGGSVDGHNLNDATRQAFMAKQ</sequence>
<comment type="caution">
    <text evidence="2">The sequence shown here is derived from an EMBL/GenBank/DDBJ whole genome shotgun (WGS) entry which is preliminary data.</text>
</comment>
<feature type="transmembrane region" description="Helical" evidence="1">
    <location>
        <begin position="20"/>
        <end position="43"/>
    </location>
</feature>
<evidence type="ECO:0000313" key="2">
    <source>
        <dbReference type="EMBL" id="ETJ37784.1"/>
    </source>
</evidence>
<proteinExistence type="predicted"/>
<accession>W1Y9J0</accession>
<protein>
    <submittedName>
        <fullName evidence="2">Uncharacterized protein</fullName>
    </submittedName>
</protein>
<reference evidence="2" key="1">
    <citation type="submission" date="2013-12" db="EMBL/GenBank/DDBJ databases">
        <title>A Varibaculum cambriense genome reconstructed from a premature infant gut community with otherwise low bacterial novelty that shifts toward anaerobic metabolism during the third week of life.</title>
        <authorList>
            <person name="Brown C.T."/>
            <person name="Sharon I."/>
            <person name="Thomas B.C."/>
            <person name="Castelle C.J."/>
            <person name="Morowitz M.J."/>
            <person name="Banfield J.F."/>
        </authorList>
    </citation>
    <scope>NUCLEOTIDE SEQUENCE</scope>
</reference>
<dbReference type="EMBL" id="AZMM01008019">
    <property type="protein sequence ID" value="ETJ37784.1"/>
    <property type="molecule type" value="Genomic_DNA"/>
</dbReference>
<keyword evidence="1" id="KW-0472">Membrane</keyword>